<evidence type="ECO:0000256" key="1">
    <source>
        <dbReference type="SAM" id="MobiDB-lite"/>
    </source>
</evidence>
<feature type="transmembrane region" description="Helical" evidence="2">
    <location>
        <begin position="45"/>
        <end position="66"/>
    </location>
</feature>
<feature type="region of interest" description="Disordered" evidence="1">
    <location>
        <begin position="14"/>
        <end position="40"/>
    </location>
</feature>
<keyword evidence="2" id="KW-0812">Transmembrane</keyword>
<sequence length="152" mass="16843">MSIILNRRLSINPNQTVLDDPNNASTSPRDSSGQPVSDHNNTSTIIKAATALSLILCGLVLLLAILKITTWIHYHAEYNRLKSVKARVAHLESLNLISQKNQIINSNHLNPNPTISHVMINSVKNSQSSKKNLGNKKLRNLFDIQEYEGTPA</sequence>
<dbReference type="EMBL" id="AVOT02059450">
    <property type="protein sequence ID" value="MBW0553127.1"/>
    <property type="molecule type" value="Genomic_DNA"/>
</dbReference>
<dbReference type="Proteomes" id="UP000765509">
    <property type="component" value="Unassembled WGS sequence"/>
</dbReference>
<evidence type="ECO:0000313" key="4">
    <source>
        <dbReference type="Proteomes" id="UP000765509"/>
    </source>
</evidence>
<keyword evidence="2" id="KW-1133">Transmembrane helix</keyword>
<dbReference type="OrthoDB" id="2507302at2759"/>
<evidence type="ECO:0000256" key="2">
    <source>
        <dbReference type="SAM" id="Phobius"/>
    </source>
</evidence>
<accession>A0A9Q3J0B8</accession>
<keyword evidence="2" id="KW-0472">Membrane</keyword>
<keyword evidence="4" id="KW-1185">Reference proteome</keyword>
<proteinExistence type="predicted"/>
<comment type="caution">
    <text evidence="3">The sequence shown here is derived from an EMBL/GenBank/DDBJ whole genome shotgun (WGS) entry which is preliminary data.</text>
</comment>
<organism evidence="3 4">
    <name type="scientific">Austropuccinia psidii MF-1</name>
    <dbReference type="NCBI Taxonomy" id="1389203"/>
    <lineage>
        <taxon>Eukaryota</taxon>
        <taxon>Fungi</taxon>
        <taxon>Dikarya</taxon>
        <taxon>Basidiomycota</taxon>
        <taxon>Pucciniomycotina</taxon>
        <taxon>Pucciniomycetes</taxon>
        <taxon>Pucciniales</taxon>
        <taxon>Sphaerophragmiaceae</taxon>
        <taxon>Austropuccinia</taxon>
    </lineage>
</organism>
<name>A0A9Q3J0B8_9BASI</name>
<protein>
    <submittedName>
        <fullName evidence="3">Uncharacterized protein</fullName>
    </submittedName>
</protein>
<gene>
    <name evidence="3" type="ORF">O181_092842</name>
</gene>
<evidence type="ECO:0000313" key="3">
    <source>
        <dbReference type="EMBL" id="MBW0553127.1"/>
    </source>
</evidence>
<dbReference type="AlphaFoldDB" id="A0A9Q3J0B8"/>
<reference evidence="3" key="1">
    <citation type="submission" date="2021-03" db="EMBL/GenBank/DDBJ databases">
        <title>Draft genome sequence of rust myrtle Austropuccinia psidii MF-1, a brazilian biotype.</title>
        <authorList>
            <person name="Quecine M.C."/>
            <person name="Pachon D.M.R."/>
            <person name="Bonatelli M.L."/>
            <person name="Correr F.H."/>
            <person name="Franceschini L.M."/>
            <person name="Leite T.F."/>
            <person name="Margarido G.R.A."/>
            <person name="Almeida C.A."/>
            <person name="Ferrarezi J.A."/>
            <person name="Labate C.A."/>
        </authorList>
    </citation>
    <scope>NUCLEOTIDE SEQUENCE</scope>
    <source>
        <strain evidence="3">MF-1</strain>
    </source>
</reference>